<gene>
    <name evidence="1" type="ORF">SCHCODRAFT_233314</name>
</gene>
<dbReference type="KEGG" id="scm:SCHCO_02614615"/>
<keyword evidence="2" id="KW-1185">Reference proteome</keyword>
<protein>
    <recommendedName>
        <fullName evidence="3">F-box domain-containing protein</fullName>
    </recommendedName>
</protein>
<organism evidence="2">
    <name type="scientific">Schizophyllum commune (strain H4-8 / FGSC 9210)</name>
    <name type="common">Split gill fungus</name>
    <dbReference type="NCBI Taxonomy" id="578458"/>
    <lineage>
        <taxon>Eukaryota</taxon>
        <taxon>Fungi</taxon>
        <taxon>Dikarya</taxon>
        <taxon>Basidiomycota</taxon>
        <taxon>Agaricomycotina</taxon>
        <taxon>Agaricomycetes</taxon>
        <taxon>Agaricomycetidae</taxon>
        <taxon>Agaricales</taxon>
        <taxon>Schizophyllaceae</taxon>
        <taxon>Schizophyllum</taxon>
    </lineage>
</organism>
<accession>D8PZG4</accession>
<dbReference type="InParanoid" id="D8PZG4"/>
<dbReference type="AlphaFoldDB" id="D8PZG4"/>
<proteinExistence type="predicted"/>
<dbReference type="VEuPathDB" id="FungiDB:SCHCODRAFT_02614615"/>
<dbReference type="RefSeq" id="XP_003033762.1">
    <property type="nucleotide sequence ID" value="XM_003033716.1"/>
</dbReference>
<evidence type="ECO:0008006" key="3">
    <source>
        <dbReference type="Google" id="ProtNLM"/>
    </source>
</evidence>
<dbReference type="OrthoDB" id="10274781at2759"/>
<dbReference type="HOGENOM" id="CLU_918770_0_0_1"/>
<name>D8PZG4_SCHCM</name>
<evidence type="ECO:0000313" key="2">
    <source>
        <dbReference type="Proteomes" id="UP000007431"/>
    </source>
</evidence>
<sequence>MGRRQRKDNDKPKVIDYTLSQGHIGRNPGPTAAEKVVQRTGYASVIPGNWSVSTAHAGHIHSPTYPGAYVRYRLPVACRNRFLSTIRNHRAGSQAYYGVTVQTNIVHTSSKPPRETVNAHGLVDLNVNGEDLTLETQRQFAQTLDMIDAPDLVHVRFSFVGPLPSFFQRSILRLLVNAGDTLTHLSLSMTFRSEKLLRDYLYSPKAVNLVSLEIESAHNVQDCILEALMCPQSHCLRNLRRLCLRIKDLEVDLLFSALWQRHHWSGVTGLNRVEVVEEVDPEIRQDALAMGITFGEPDIFRHV</sequence>
<dbReference type="GeneID" id="9586324"/>
<dbReference type="Proteomes" id="UP000007431">
    <property type="component" value="Unassembled WGS sequence"/>
</dbReference>
<evidence type="ECO:0000313" key="1">
    <source>
        <dbReference type="EMBL" id="EFI98859.1"/>
    </source>
</evidence>
<dbReference type="EMBL" id="GL377304">
    <property type="protein sequence ID" value="EFI98859.1"/>
    <property type="molecule type" value="Genomic_DNA"/>
</dbReference>
<reference evidence="1 2" key="1">
    <citation type="journal article" date="2010" name="Nat. Biotechnol.">
        <title>Genome sequence of the model mushroom Schizophyllum commune.</title>
        <authorList>
            <person name="Ohm R.A."/>
            <person name="de Jong J.F."/>
            <person name="Lugones L.G."/>
            <person name="Aerts A."/>
            <person name="Kothe E."/>
            <person name="Stajich J.E."/>
            <person name="de Vries R.P."/>
            <person name="Record E."/>
            <person name="Levasseur A."/>
            <person name="Baker S.E."/>
            <person name="Bartholomew K.A."/>
            <person name="Coutinho P.M."/>
            <person name="Erdmann S."/>
            <person name="Fowler T.J."/>
            <person name="Gathman A.C."/>
            <person name="Lombard V."/>
            <person name="Henrissat B."/>
            <person name="Knabe N."/>
            <person name="Kuees U."/>
            <person name="Lilly W.W."/>
            <person name="Lindquist E."/>
            <person name="Lucas S."/>
            <person name="Magnuson J.K."/>
            <person name="Piumi F."/>
            <person name="Raudaskoski M."/>
            <person name="Salamov A."/>
            <person name="Schmutz J."/>
            <person name="Schwarze F.W.M.R."/>
            <person name="vanKuyk P.A."/>
            <person name="Horton J.S."/>
            <person name="Grigoriev I.V."/>
            <person name="Woesten H.A.B."/>
        </authorList>
    </citation>
    <scope>NUCLEOTIDE SEQUENCE [LARGE SCALE GENOMIC DNA]</scope>
    <source>
        <strain evidence="2">H4-8 / FGSC 9210</strain>
    </source>
</reference>